<proteinExistence type="predicted"/>
<name>A0A5J4THW1_9EUKA</name>
<dbReference type="AlphaFoldDB" id="A0A5J4THW1"/>
<evidence type="ECO:0000313" key="2">
    <source>
        <dbReference type="Proteomes" id="UP000324800"/>
    </source>
</evidence>
<gene>
    <name evidence="1" type="ORF">EZS28_047010</name>
</gene>
<sequence length="61" mass="6943">MECKADLNHSAIQDGSQQYEDINLGQDHGSQSLINKLAQIRQDYESPVQKGRRIVEVERSD</sequence>
<dbReference type="EMBL" id="SNRW01031370">
    <property type="protein sequence ID" value="KAA6357462.1"/>
    <property type="molecule type" value="Genomic_DNA"/>
</dbReference>
<reference evidence="1 2" key="1">
    <citation type="submission" date="2019-03" db="EMBL/GenBank/DDBJ databases">
        <title>Single cell metagenomics reveals metabolic interactions within the superorganism composed of flagellate Streblomastix strix and complex community of Bacteroidetes bacteria on its surface.</title>
        <authorList>
            <person name="Treitli S.C."/>
            <person name="Kolisko M."/>
            <person name="Husnik F."/>
            <person name="Keeling P."/>
            <person name="Hampl V."/>
        </authorList>
    </citation>
    <scope>NUCLEOTIDE SEQUENCE [LARGE SCALE GENOMIC DNA]</scope>
    <source>
        <strain evidence="1">ST1C</strain>
    </source>
</reference>
<evidence type="ECO:0000313" key="1">
    <source>
        <dbReference type="EMBL" id="KAA6357462.1"/>
    </source>
</evidence>
<protein>
    <submittedName>
        <fullName evidence="1">Uncharacterized protein</fullName>
    </submittedName>
</protein>
<accession>A0A5J4THW1</accession>
<feature type="non-terminal residue" evidence="1">
    <location>
        <position position="61"/>
    </location>
</feature>
<comment type="caution">
    <text evidence="1">The sequence shown here is derived from an EMBL/GenBank/DDBJ whole genome shotgun (WGS) entry which is preliminary data.</text>
</comment>
<organism evidence="1 2">
    <name type="scientific">Streblomastix strix</name>
    <dbReference type="NCBI Taxonomy" id="222440"/>
    <lineage>
        <taxon>Eukaryota</taxon>
        <taxon>Metamonada</taxon>
        <taxon>Preaxostyla</taxon>
        <taxon>Oxymonadida</taxon>
        <taxon>Streblomastigidae</taxon>
        <taxon>Streblomastix</taxon>
    </lineage>
</organism>
<dbReference type="Proteomes" id="UP000324800">
    <property type="component" value="Unassembled WGS sequence"/>
</dbReference>